<evidence type="ECO:0000313" key="3">
    <source>
        <dbReference type="Proteomes" id="UP000299102"/>
    </source>
</evidence>
<accession>A0A4C1Y512</accession>
<proteinExistence type="predicted"/>
<name>A0A4C1Y512_EUMVA</name>
<dbReference type="Proteomes" id="UP000299102">
    <property type="component" value="Unassembled WGS sequence"/>
</dbReference>
<reference evidence="2 3" key="1">
    <citation type="journal article" date="2019" name="Commun. Biol.">
        <title>The bagworm genome reveals a unique fibroin gene that provides high tensile strength.</title>
        <authorList>
            <person name="Kono N."/>
            <person name="Nakamura H."/>
            <person name="Ohtoshi R."/>
            <person name="Tomita M."/>
            <person name="Numata K."/>
            <person name="Arakawa K."/>
        </authorList>
    </citation>
    <scope>NUCLEOTIDE SEQUENCE [LARGE SCALE GENOMIC DNA]</scope>
</reference>
<evidence type="ECO:0000256" key="1">
    <source>
        <dbReference type="SAM" id="MobiDB-lite"/>
    </source>
</evidence>
<gene>
    <name evidence="2" type="ORF">EVAR_43722_1</name>
</gene>
<dbReference type="AlphaFoldDB" id="A0A4C1Y512"/>
<sequence length="175" mass="19279">MTPNIKMEAQQSLTVLRNIKIVVVLCEDNVTPIRSQAVTDDRHLGADIVRIAAVHTIHRARQESTQGKPRECPRRVTPSMDDSLRKSARHRKSPSYQHGLCPFAGISAKALRMSCKQKRVAASLGLQAHLKYERCLRLVTGVCTPMHFDDMPTKLAISDVLTLACIGCGGNALNP</sequence>
<evidence type="ECO:0000313" key="2">
    <source>
        <dbReference type="EMBL" id="GBP69475.1"/>
    </source>
</evidence>
<organism evidence="2 3">
    <name type="scientific">Eumeta variegata</name>
    <name type="common">Bagworm moth</name>
    <name type="synonym">Eumeta japonica</name>
    <dbReference type="NCBI Taxonomy" id="151549"/>
    <lineage>
        <taxon>Eukaryota</taxon>
        <taxon>Metazoa</taxon>
        <taxon>Ecdysozoa</taxon>
        <taxon>Arthropoda</taxon>
        <taxon>Hexapoda</taxon>
        <taxon>Insecta</taxon>
        <taxon>Pterygota</taxon>
        <taxon>Neoptera</taxon>
        <taxon>Endopterygota</taxon>
        <taxon>Lepidoptera</taxon>
        <taxon>Glossata</taxon>
        <taxon>Ditrysia</taxon>
        <taxon>Tineoidea</taxon>
        <taxon>Psychidae</taxon>
        <taxon>Oiketicinae</taxon>
        <taxon>Eumeta</taxon>
    </lineage>
</organism>
<keyword evidence="3" id="KW-1185">Reference proteome</keyword>
<dbReference type="EMBL" id="BGZK01001042">
    <property type="protein sequence ID" value="GBP69475.1"/>
    <property type="molecule type" value="Genomic_DNA"/>
</dbReference>
<comment type="caution">
    <text evidence="2">The sequence shown here is derived from an EMBL/GenBank/DDBJ whole genome shotgun (WGS) entry which is preliminary data.</text>
</comment>
<feature type="region of interest" description="Disordered" evidence="1">
    <location>
        <begin position="59"/>
        <end position="93"/>
    </location>
</feature>
<protein>
    <submittedName>
        <fullName evidence="2">Uncharacterized protein</fullName>
    </submittedName>
</protein>